<keyword evidence="3 5" id="KW-0863">Zinc-finger</keyword>
<proteinExistence type="predicted"/>
<name>A0AA86U0T8_9EUKA</name>
<reference evidence="8" key="1">
    <citation type="submission" date="2023-06" db="EMBL/GenBank/DDBJ databases">
        <authorList>
            <person name="Kurt Z."/>
        </authorList>
    </citation>
    <scope>NUCLEOTIDE SEQUENCE</scope>
</reference>
<evidence type="ECO:0000313" key="9">
    <source>
        <dbReference type="EMBL" id="CAL6035916.1"/>
    </source>
</evidence>
<evidence type="ECO:0000259" key="7">
    <source>
        <dbReference type="PROSITE" id="PS50115"/>
    </source>
</evidence>
<dbReference type="InterPro" id="IPR037278">
    <property type="entry name" value="ARFGAP/RecO"/>
</dbReference>
<keyword evidence="2" id="KW-0479">Metal-binding</keyword>
<dbReference type="SUPFAM" id="SSF57863">
    <property type="entry name" value="ArfGap/RecO-like zinc finger"/>
    <property type="match status" value="1"/>
</dbReference>
<dbReference type="Gene3D" id="1.10.220.150">
    <property type="entry name" value="Arf GTPase activating protein"/>
    <property type="match status" value="1"/>
</dbReference>
<dbReference type="InterPro" id="IPR001164">
    <property type="entry name" value="ArfGAP_dom"/>
</dbReference>
<dbReference type="PANTHER" id="PTHR45686">
    <property type="entry name" value="ADP-RIBOSYLATION FACTOR GTPASE ACTIVATING PROTEIN 3, ISOFORM H-RELATED"/>
    <property type="match status" value="1"/>
</dbReference>
<dbReference type="GO" id="GO:0048205">
    <property type="term" value="P:COPI coating of Golgi vesicle"/>
    <property type="evidence" value="ECO:0007669"/>
    <property type="project" value="TreeGrafter"/>
</dbReference>
<sequence length="247" mass="28106">MTTRQDFRKLAIQSLEIPGNQKCFDCGAPQPMWSSCKLGIFICLNCAGRHRSYGVGISFVRSADLDRWSEEQAGFALAGGNKKFDDFLKQKKVSKPVQYQRTDLESVLEEYRQILIDEARQPAIRKIIENFKKDLPVELPDQSQSVPSQSTHQQKDKSEKIVERQTEQQEVKPKKGAFQMAENFQEPVEETQPKKHIEEKTAEKPVQKITKKVVKEDEEEISVPKSTLSSASNKGGRRGLGKIIKIE</sequence>
<dbReference type="Proteomes" id="UP001642409">
    <property type="component" value="Unassembled WGS sequence"/>
</dbReference>
<keyword evidence="1" id="KW-0343">GTPase activation</keyword>
<dbReference type="SMART" id="SM00105">
    <property type="entry name" value="ArfGap"/>
    <property type="match status" value="1"/>
</dbReference>
<dbReference type="GO" id="GO:0005096">
    <property type="term" value="F:GTPase activator activity"/>
    <property type="evidence" value="ECO:0007669"/>
    <property type="project" value="UniProtKB-KW"/>
</dbReference>
<feature type="compositionally biased region" description="Basic and acidic residues" evidence="6">
    <location>
        <begin position="153"/>
        <end position="173"/>
    </location>
</feature>
<gene>
    <name evidence="8" type="ORF">HINF_LOCUS23594</name>
    <name evidence="9" type="ORF">HINF_LOCUS36161</name>
</gene>
<feature type="compositionally biased region" description="Polar residues" evidence="6">
    <location>
        <begin position="141"/>
        <end position="152"/>
    </location>
</feature>
<organism evidence="8">
    <name type="scientific">Hexamita inflata</name>
    <dbReference type="NCBI Taxonomy" id="28002"/>
    <lineage>
        <taxon>Eukaryota</taxon>
        <taxon>Metamonada</taxon>
        <taxon>Diplomonadida</taxon>
        <taxon>Hexamitidae</taxon>
        <taxon>Hexamitinae</taxon>
        <taxon>Hexamita</taxon>
    </lineage>
</organism>
<evidence type="ECO:0000256" key="1">
    <source>
        <dbReference type="ARBA" id="ARBA00022468"/>
    </source>
</evidence>
<reference evidence="9 10" key="2">
    <citation type="submission" date="2024-07" db="EMBL/GenBank/DDBJ databases">
        <authorList>
            <person name="Akdeniz Z."/>
        </authorList>
    </citation>
    <scope>NUCLEOTIDE SEQUENCE [LARGE SCALE GENOMIC DNA]</scope>
</reference>
<protein>
    <submittedName>
        <fullName evidence="8">GTPase activating protein for Arf</fullName>
    </submittedName>
    <submittedName>
        <fullName evidence="9">GTPase_activating protein for Arf</fullName>
    </submittedName>
</protein>
<dbReference type="PRINTS" id="PR00405">
    <property type="entry name" value="REVINTRACTNG"/>
</dbReference>
<feature type="compositionally biased region" description="Polar residues" evidence="6">
    <location>
        <begin position="224"/>
        <end position="233"/>
    </location>
</feature>
<comment type="caution">
    <text evidence="8">The sequence shown here is derived from an EMBL/GenBank/DDBJ whole genome shotgun (WGS) entry which is preliminary data.</text>
</comment>
<evidence type="ECO:0000256" key="4">
    <source>
        <dbReference type="ARBA" id="ARBA00022833"/>
    </source>
</evidence>
<evidence type="ECO:0000256" key="2">
    <source>
        <dbReference type="ARBA" id="ARBA00022723"/>
    </source>
</evidence>
<evidence type="ECO:0000313" key="8">
    <source>
        <dbReference type="EMBL" id="CAI9935949.1"/>
    </source>
</evidence>
<dbReference type="GO" id="GO:0000139">
    <property type="term" value="C:Golgi membrane"/>
    <property type="evidence" value="ECO:0007669"/>
    <property type="project" value="GOC"/>
</dbReference>
<evidence type="ECO:0000256" key="6">
    <source>
        <dbReference type="SAM" id="MobiDB-lite"/>
    </source>
</evidence>
<evidence type="ECO:0000256" key="5">
    <source>
        <dbReference type="PROSITE-ProRule" id="PRU00288"/>
    </source>
</evidence>
<dbReference type="EMBL" id="CATOUU010000627">
    <property type="protein sequence ID" value="CAI9935949.1"/>
    <property type="molecule type" value="Genomic_DNA"/>
</dbReference>
<dbReference type="EMBL" id="CAXDID020000132">
    <property type="protein sequence ID" value="CAL6035916.1"/>
    <property type="molecule type" value="Genomic_DNA"/>
</dbReference>
<keyword evidence="10" id="KW-1185">Reference proteome</keyword>
<accession>A0AA86U0T8</accession>
<feature type="region of interest" description="Disordered" evidence="6">
    <location>
        <begin position="138"/>
        <end position="247"/>
    </location>
</feature>
<dbReference type="PROSITE" id="PS50115">
    <property type="entry name" value="ARFGAP"/>
    <property type="match status" value="1"/>
</dbReference>
<keyword evidence="4" id="KW-0862">Zinc</keyword>
<dbReference type="GO" id="GO:0008270">
    <property type="term" value="F:zinc ion binding"/>
    <property type="evidence" value="ECO:0007669"/>
    <property type="project" value="UniProtKB-KW"/>
</dbReference>
<feature type="domain" description="Arf-GAP" evidence="7">
    <location>
        <begin position="4"/>
        <end position="89"/>
    </location>
</feature>
<dbReference type="Pfam" id="PF01412">
    <property type="entry name" value="ArfGap"/>
    <property type="match status" value="1"/>
</dbReference>
<dbReference type="PANTHER" id="PTHR45686:SF4">
    <property type="entry name" value="ADP-RIBOSYLATION FACTOR GTPASE ACTIVATING PROTEIN 3, ISOFORM H"/>
    <property type="match status" value="1"/>
</dbReference>
<dbReference type="AlphaFoldDB" id="A0AA86U0T8"/>
<evidence type="ECO:0000256" key="3">
    <source>
        <dbReference type="ARBA" id="ARBA00022771"/>
    </source>
</evidence>
<dbReference type="InterPro" id="IPR038508">
    <property type="entry name" value="ArfGAP_dom_sf"/>
</dbReference>
<evidence type="ECO:0000313" key="10">
    <source>
        <dbReference type="Proteomes" id="UP001642409"/>
    </source>
</evidence>
<feature type="compositionally biased region" description="Basic and acidic residues" evidence="6">
    <location>
        <begin position="191"/>
        <end position="206"/>
    </location>
</feature>